<feature type="non-terminal residue" evidence="1">
    <location>
        <position position="67"/>
    </location>
</feature>
<protein>
    <submittedName>
        <fullName evidence="1">Uncharacterized protein</fullName>
    </submittedName>
</protein>
<comment type="caution">
    <text evidence="1">The sequence shown here is derived from an EMBL/GenBank/DDBJ whole genome shotgun (WGS) entry which is preliminary data.</text>
</comment>
<organism evidence="1 2">
    <name type="scientific">Trifolium medium</name>
    <dbReference type="NCBI Taxonomy" id="97028"/>
    <lineage>
        <taxon>Eukaryota</taxon>
        <taxon>Viridiplantae</taxon>
        <taxon>Streptophyta</taxon>
        <taxon>Embryophyta</taxon>
        <taxon>Tracheophyta</taxon>
        <taxon>Spermatophyta</taxon>
        <taxon>Magnoliopsida</taxon>
        <taxon>eudicotyledons</taxon>
        <taxon>Gunneridae</taxon>
        <taxon>Pentapetalae</taxon>
        <taxon>rosids</taxon>
        <taxon>fabids</taxon>
        <taxon>Fabales</taxon>
        <taxon>Fabaceae</taxon>
        <taxon>Papilionoideae</taxon>
        <taxon>50 kb inversion clade</taxon>
        <taxon>NPAAA clade</taxon>
        <taxon>Hologalegina</taxon>
        <taxon>IRL clade</taxon>
        <taxon>Trifolieae</taxon>
        <taxon>Trifolium</taxon>
    </lineage>
</organism>
<name>A0A392UQ13_9FABA</name>
<evidence type="ECO:0000313" key="1">
    <source>
        <dbReference type="EMBL" id="MCI74440.1"/>
    </source>
</evidence>
<dbReference type="EMBL" id="LXQA010860956">
    <property type="protein sequence ID" value="MCI74440.1"/>
    <property type="molecule type" value="Genomic_DNA"/>
</dbReference>
<keyword evidence="2" id="KW-1185">Reference proteome</keyword>
<dbReference type="Proteomes" id="UP000265520">
    <property type="component" value="Unassembled WGS sequence"/>
</dbReference>
<sequence length="67" mass="7901">MLLYEFRQSRMMVEELRGELERNVSSQVVVQWEMEVGLRERVESVRLCFGVLKSGADNIVCQLDDFF</sequence>
<reference evidence="1 2" key="1">
    <citation type="journal article" date="2018" name="Front. Plant Sci.">
        <title>Red Clover (Trifolium pratense) and Zigzag Clover (T. medium) - A Picture of Genomic Similarities and Differences.</title>
        <authorList>
            <person name="Dluhosova J."/>
            <person name="Istvanek J."/>
            <person name="Nedelnik J."/>
            <person name="Repkova J."/>
        </authorList>
    </citation>
    <scope>NUCLEOTIDE SEQUENCE [LARGE SCALE GENOMIC DNA]</scope>
    <source>
        <strain evidence="2">cv. 10/8</strain>
        <tissue evidence="1">Leaf</tissue>
    </source>
</reference>
<accession>A0A392UQ13</accession>
<evidence type="ECO:0000313" key="2">
    <source>
        <dbReference type="Proteomes" id="UP000265520"/>
    </source>
</evidence>
<proteinExistence type="predicted"/>
<dbReference type="AlphaFoldDB" id="A0A392UQ13"/>